<dbReference type="InterPro" id="IPR001763">
    <property type="entry name" value="Rhodanese-like_dom"/>
</dbReference>
<dbReference type="SUPFAM" id="SSF52821">
    <property type="entry name" value="Rhodanese/Cell cycle control phosphatase"/>
    <property type="match status" value="1"/>
</dbReference>
<proteinExistence type="predicted"/>
<dbReference type="Pfam" id="PF00581">
    <property type="entry name" value="Rhodanese"/>
    <property type="match status" value="1"/>
</dbReference>
<dbReference type="OrthoDB" id="9802991at2"/>
<dbReference type="PANTHER" id="PTHR43031:SF1">
    <property type="entry name" value="PYRIDINE NUCLEOTIDE-DISULPHIDE OXIDOREDUCTASE"/>
    <property type="match status" value="1"/>
</dbReference>
<keyword evidence="3" id="KW-1185">Reference proteome</keyword>
<reference evidence="3" key="1">
    <citation type="submission" date="2016-10" db="EMBL/GenBank/DDBJ databases">
        <authorList>
            <person name="Varghese N."/>
            <person name="Submissions S."/>
        </authorList>
    </citation>
    <scope>NUCLEOTIDE SEQUENCE [LARGE SCALE GENOMIC DNA]</scope>
    <source>
        <strain evidence="3">CGMCC 4.3516</strain>
    </source>
</reference>
<dbReference type="GO" id="GO:0016740">
    <property type="term" value="F:transferase activity"/>
    <property type="evidence" value="ECO:0007669"/>
    <property type="project" value="UniProtKB-KW"/>
</dbReference>
<sequence>MGTNENAVLRVPPASPADALAYFTGQLAFRTDVSDVHSALEGGEPGFTLVDSRGRAAWDQGRAPGAVHLPTDEIAARAAELADPALPVVVYCWGPGCNGAYRAAVEFARLGYQVKEMIGGMEYWIREGLPVATDAGIERGEPDPRTVPVGAESGVSCAC</sequence>
<dbReference type="PROSITE" id="PS50206">
    <property type="entry name" value="RHODANESE_3"/>
    <property type="match status" value="1"/>
</dbReference>
<dbReference type="EMBL" id="FNAD01000005">
    <property type="protein sequence ID" value="SDD58743.1"/>
    <property type="molecule type" value="Genomic_DNA"/>
</dbReference>
<dbReference type="Gene3D" id="3.40.250.10">
    <property type="entry name" value="Rhodanese-like domain"/>
    <property type="match status" value="1"/>
</dbReference>
<dbReference type="AlphaFoldDB" id="A0A1G6VZ75"/>
<accession>A0A1G6VZ75</accession>
<dbReference type="PANTHER" id="PTHR43031">
    <property type="entry name" value="FAD-DEPENDENT OXIDOREDUCTASE"/>
    <property type="match status" value="1"/>
</dbReference>
<dbReference type="InterPro" id="IPR050229">
    <property type="entry name" value="GlpE_sulfurtransferase"/>
</dbReference>
<keyword evidence="2" id="KW-0808">Transferase</keyword>
<dbReference type="STRING" id="58114.SAMN05216270_105208"/>
<gene>
    <name evidence="2" type="ORF">SAMN05216270_105208</name>
</gene>
<evidence type="ECO:0000259" key="1">
    <source>
        <dbReference type="PROSITE" id="PS50206"/>
    </source>
</evidence>
<evidence type="ECO:0000313" key="3">
    <source>
        <dbReference type="Proteomes" id="UP000198949"/>
    </source>
</evidence>
<dbReference type="InterPro" id="IPR036873">
    <property type="entry name" value="Rhodanese-like_dom_sf"/>
</dbReference>
<evidence type="ECO:0000313" key="2">
    <source>
        <dbReference type="EMBL" id="SDD58743.1"/>
    </source>
</evidence>
<protein>
    <submittedName>
        <fullName evidence="2">Rhodanese-related sulfurtransferase</fullName>
    </submittedName>
</protein>
<dbReference type="SMART" id="SM00450">
    <property type="entry name" value="RHOD"/>
    <property type="match status" value="1"/>
</dbReference>
<organism evidence="2 3">
    <name type="scientific">Glycomyces harbinensis</name>
    <dbReference type="NCBI Taxonomy" id="58114"/>
    <lineage>
        <taxon>Bacteria</taxon>
        <taxon>Bacillati</taxon>
        <taxon>Actinomycetota</taxon>
        <taxon>Actinomycetes</taxon>
        <taxon>Glycomycetales</taxon>
        <taxon>Glycomycetaceae</taxon>
        <taxon>Glycomyces</taxon>
    </lineage>
</organism>
<dbReference type="Proteomes" id="UP000198949">
    <property type="component" value="Unassembled WGS sequence"/>
</dbReference>
<name>A0A1G6VZ75_9ACTN</name>
<dbReference type="RefSeq" id="WP_091033439.1">
    <property type="nucleotide sequence ID" value="NZ_FNAD01000005.1"/>
</dbReference>
<feature type="domain" description="Rhodanese" evidence="1">
    <location>
        <begin position="43"/>
        <end position="133"/>
    </location>
</feature>